<reference evidence="3" key="1">
    <citation type="journal article" date="2019" name="Int. J. Syst. Evol. Microbiol.">
        <title>The Global Catalogue of Microorganisms (GCM) 10K type strain sequencing project: providing services to taxonomists for standard genome sequencing and annotation.</title>
        <authorList>
            <consortium name="The Broad Institute Genomics Platform"/>
            <consortium name="The Broad Institute Genome Sequencing Center for Infectious Disease"/>
            <person name="Wu L."/>
            <person name="Ma J."/>
        </authorList>
    </citation>
    <scope>NUCLEOTIDE SEQUENCE [LARGE SCALE GENOMIC DNA]</scope>
    <source>
        <strain evidence="3">KCTC 52490</strain>
    </source>
</reference>
<name>A0ABW6AR61_9BACT</name>
<comment type="caution">
    <text evidence="2">The sequence shown here is derived from an EMBL/GenBank/DDBJ whole genome shotgun (WGS) entry which is preliminary data.</text>
</comment>
<evidence type="ECO:0000313" key="3">
    <source>
        <dbReference type="Proteomes" id="UP001597512"/>
    </source>
</evidence>
<feature type="domain" description="Shedu protein SduA C-terminal" evidence="1">
    <location>
        <begin position="287"/>
        <end position="446"/>
    </location>
</feature>
<dbReference type="RefSeq" id="WP_381508245.1">
    <property type="nucleotide sequence ID" value="NZ_JBHUOM010000044.1"/>
</dbReference>
<gene>
    <name evidence="2" type="ORF">ACFS25_28875</name>
</gene>
<protein>
    <submittedName>
        <fullName evidence="2">Shedu immune nuclease family protein</fullName>
    </submittedName>
</protein>
<sequence>MAIWRVNLKGLKAVFIENSAFPYLEIEDISVEFEEKHVIKLEQRSKETLFEKHEEFCDYIIKSIERIDKKTKSDYGIYIDYGTGQRKDEMFYNLNDVQKDLLSNIKRKIYSRFVNESNQGKSIYTGIHFDRLFKDTAFLHDYHGKILSHSDINEVLRDIKRFYSKVSDTEITVISADKEKITLEEALAINRFTREKNKENTEENSFSDTFWFEADELNKLLKESPNLSVDLLRTLLEWISKNENNKQIVNKLESININDINKLNLIIGISSLRNILEIWECTSEEDKEEYWQNILQDNSIILSQLFSYPVVLTKGKAYVGGKGIFNTNGNIVDFLLSNKLTRNSVLVEIKTPLTKLISTKYREGIFNISQELTGAIIQASMYKDSLLKEFKILNYNTNVDFEVFNPACLVIAGNFQKENMNNEQRHSFEIFRSGLKDVQVITYDELFEKVRILLNLLEGN</sequence>
<dbReference type="Proteomes" id="UP001597512">
    <property type="component" value="Unassembled WGS sequence"/>
</dbReference>
<evidence type="ECO:0000313" key="2">
    <source>
        <dbReference type="EMBL" id="MFD2937816.1"/>
    </source>
</evidence>
<keyword evidence="3" id="KW-1185">Reference proteome</keyword>
<proteinExistence type="predicted"/>
<organism evidence="2 3">
    <name type="scientific">Spirosoma flavum</name>
    <dbReference type="NCBI Taxonomy" id="2048557"/>
    <lineage>
        <taxon>Bacteria</taxon>
        <taxon>Pseudomonadati</taxon>
        <taxon>Bacteroidota</taxon>
        <taxon>Cytophagia</taxon>
        <taxon>Cytophagales</taxon>
        <taxon>Cytophagaceae</taxon>
        <taxon>Spirosoma</taxon>
    </lineage>
</organism>
<accession>A0ABW6AR61</accession>
<evidence type="ECO:0000259" key="1">
    <source>
        <dbReference type="Pfam" id="PF14082"/>
    </source>
</evidence>
<dbReference type="InterPro" id="IPR025359">
    <property type="entry name" value="SduA_C"/>
</dbReference>
<dbReference type="EMBL" id="JBHUOM010000044">
    <property type="protein sequence ID" value="MFD2937816.1"/>
    <property type="molecule type" value="Genomic_DNA"/>
</dbReference>
<dbReference type="Pfam" id="PF14082">
    <property type="entry name" value="SduA_C"/>
    <property type="match status" value="1"/>
</dbReference>